<protein>
    <submittedName>
        <fullName evidence="1">Uncharacterized protein</fullName>
    </submittedName>
</protein>
<sequence length="424" mass="47862">MSLTSVKQLKTIKKNVRKHVDAALEETGGLLRLAPAWVPRSFLQPGLRLKLHPDDTYAYGLNRGGIDERWFGSTTEAANEGRVPDEGLSYVVHGRSRFTLREAVAECGADIIGKRIWKKYGKWPVYSKFFDNMGPIPHHMHQNAKQAKLVGQEGKPESYYFPPQHNNVGNNFPYTFMGLEPGTTKAQVRQCLADWNKGDNGILDLSRAYRLKPGTGWLIPPCILHAPGSLCTYEPQWGSDVFGMYQNLVEGREVPWSLLVKDMPKKKHRDLDFIVNQLDWAGNTNENFKDSHYLEPIPVADTRKQGYVDRWIVYGRIKKEQLFTAKELTVDPGVTCTVKDKGAWSGICVQGKGTINGQPLNSPKLIRFHELTEDEYFCTEAGAKAGVTFENTSDTEPLVLLRYYGPEVNPDAPGIGDYRKRKFD</sequence>
<dbReference type="InterPro" id="IPR014710">
    <property type="entry name" value="RmlC-like_jellyroll"/>
</dbReference>
<dbReference type="InterPro" id="IPR011051">
    <property type="entry name" value="RmlC_Cupin_sf"/>
</dbReference>
<evidence type="ECO:0000313" key="1">
    <source>
        <dbReference type="EMBL" id="SVA48440.1"/>
    </source>
</evidence>
<reference evidence="1" key="1">
    <citation type="submission" date="2018-05" db="EMBL/GenBank/DDBJ databases">
        <authorList>
            <person name="Lanie J.A."/>
            <person name="Ng W.-L."/>
            <person name="Kazmierczak K.M."/>
            <person name="Andrzejewski T.M."/>
            <person name="Davidsen T.M."/>
            <person name="Wayne K.J."/>
            <person name="Tettelin H."/>
            <person name="Glass J.I."/>
            <person name="Rusch D."/>
            <person name="Podicherti R."/>
            <person name="Tsui H.-C.T."/>
            <person name="Winkler M.E."/>
        </authorList>
    </citation>
    <scope>NUCLEOTIDE SEQUENCE</scope>
</reference>
<dbReference type="Gene3D" id="2.60.120.10">
    <property type="entry name" value="Jelly Rolls"/>
    <property type="match status" value="1"/>
</dbReference>
<accession>A0A381W7B7</accession>
<name>A0A381W7B7_9ZZZZ</name>
<organism evidence="1">
    <name type="scientific">marine metagenome</name>
    <dbReference type="NCBI Taxonomy" id="408172"/>
    <lineage>
        <taxon>unclassified sequences</taxon>
        <taxon>metagenomes</taxon>
        <taxon>ecological metagenomes</taxon>
    </lineage>
</organism>
<gene>
    <name evidence="1" type="ORF">METZ01_LOCUS101294</name>
</gene>
<dbReference type="AlphaFoldDB" id="A0A381W7B7"/>
<proteinExistence type="predicted"/>
<dbReference type="SUPFAM" id="SSF51182">
    <property type="entry name" value="RmlC-like cupins"/>
    <property type="match status" value="1"/>
</dbReference>
<dbReference type="EMBL" id="UINC01010931">
    <property type="protein sequence ID" value="SVA48440.1"/>
    <property type="molecule type" value="Genomic_DNA"/>
</dbReference>